<evidence type="ECO:0000313" key="1">
    <source>
        <dbReference type="Proteomes" id="UP000887580"/>
    </source>
</evidence>
<reference evidence="2" key="1">
    <citation type="submission" date="2022-11" db="UniProtKB">
        <authorList>
            <consortium name="WormBaseParasite"/>
        </authorList>
    </citation>
    <scope>IDENTIFICATION</scope>
</reference>
<accession>A0AC35F6V8</accession>
<proteinExistence type="predicted"/>
<dbReference type="Proteomes" id="UP000887580">
    <property type="component" value="Unplaced"/>
</dbReference>
<sequence>YIRRTSDDQRFIDAMYDIQNGIADICCLTPIWFMILANKSLRLNIAATFGLIKSDSIVVSAVQQLVNSKNSTIAKSSSNRTNTVGTSLK</sequence>
<evidence type="ECO:0000313" key="2">
    <source>
        <dbReference type="WBParaSite" id="PS1159_v2.g14383.t1"/>
    </source>
</evidence>
<dbReference type="WBParaSite" id="PS1159_v2.g14383.t1">
    <property type="protein sequence ID" value="PS1159_v2.g14383.t1"/>
    <property type="gene ID" value="PS1159_v2.g14383"/>
</dbReference>
<protein>
    <submittedName>
        <fullName evidence="2">Uncharacterized protein</fullName>
    </submittedName>
</protein>
<name>A0AC35F6V8_9BILA</name>
<organism evidence="1 2">
    <name type="scientific">Panagrolaimus sp. PS1159</name>
    <dbReference type="NCBI Taxonomy" id="55785"/>
    <lineage>
        <taxon>Eukaryota</taxon>
        <taxon>Metazoa</taxon>
        <taxon>Ecdysozoa</taxon>
        <taxon>Nematoda</taxon>
        <taxon>Chromadorea</taxon>
        <taxon>Rhabditida</taxon>
        <taxon>Tylenchina</taxon>
        <taxon>Panagrolaimomorpha</taxon>
        <taxon>Panagrolaimoidea</taxon>
        <taxon>Panagrolaimidae</taxon>
        <taxon>Panagrolaimus</taxon>
    </lineage>
</organism>